<sequence>MAPLDRALLGVAALGGAVCAVGATMYLYTYAGSVPLPLSAVVFGAFLSLLSVAARRLGGESFHAALPVIAFLVVIVAFLLGGPGNSTVFYDWRLLLVVLCGIGMPVVSGYLASSEK</sequence>
<dbReference type="RefSeq" id="WP_168545590.1">
    <property type="nucleotide sequence ID" value="NZ_BAAAKS010000007.1"/>
</dbReference>
<keyword evidence="3" id="KW-1185">Reference proteome</keyword>
<gene>
    <name evidence="2" type="ORF">HF999_09245</name>
</gene>
<dbReference type="Proteomes" id="UP000582646">
    <property type="component" value="Unassembled WGS sequence"/>
</dbReference>
<feature type="transmembrane region" description="Helical" evidence="1">
    <location>
        <begin position="61"/>
        <end position="80"/>
    </location>
</feature>
<organism evidence="2 3">
    <name type="scientific">Tsukamurella spumae</name>
    <dbReference type="NCBI Taxonomy" id="44753"/>
    <lineage>
        <taxon>Bacteria</taxon>
        <taxon>Bacillati</taxon>
        <taxon>Actinomycetota</taxon>
        <taxon>Actinomycetes</taxon>
        <taxon>Mycobacteriales</taxon>
        <taxon>Tsukamurellaceae</taxon>
        <taxon>Tsukamurella</taxon>
    </lineage>
</organism>
<feature type="transmembrane region" description="Helical" evidence="1">
    <location>
        <begin position="7"/>
        <end position="28"/>
    </location>
</feature>
<feature type="transmembrane region" description="Helical" evidence="1">
    <location>
        <begin position="92"/>
        <end position="112"/>
    </location>
</feature>
<comment type="caution">
    <text evidence="2">The sequence shown here is derived from an EMBL/GenBank/DDBJ whole genome shotgun (WGS) entry which is preliminary data.</text>
</comment>
<dbReference type="EMBL" id="JAAXOQ010000010">
    <property type="protein sequence ID" value="NKY18554.1"/>
    <property type="molecule type" value="Genomic_DNA"/>
</dbReference>
<reference evidence="2 3" key="1">
    <citation type="submission" date="2020-04" db="EMBL/GenBank/DDBJ databases">
        <title>MicrobeNet Type strains.</title>
        <authorList>
            <person name="Nicholson A.C."/>
        </authorList>
    </citation>
    <scope>NUCLEOTIDE SEQUENCE [LARGE SCALE GENOMIC DNA]</scope>
    <source>
        <strain evidence="2 3">DSM 44113</strain>
    </source>
</reference>
<name>A0A846WZZ2_9ACTN</name>
<keyword evidence="1" id="KW-1133">Transmembrane helix</keyword>
<feature type="transmembrane region" description="Helical" evidence="1">
    <location>
        <begin position="34"/>
        <end position="54"/>
    </location>
</feature>
<protein>
    <submittedName>
        <fullName evidence="2">Uncharacterized protein</fullName>
    </submittedName>
</protein>
<evidence type="ECO:0000256" key="1">
    <source>
        <dbReference type="SAM" id="Phobius"/>
    </source>
</evidence>
<evidence type="ECO:0000313" key="3">
    <source>
        <dbReference type="Proteomes" id="UP000582646"/>
    </source>
</evidence>
<keyword evidence="1" id="KW-0812">Transmembrane</keyword>
<evidence type="ECO:0000313" key="2">
    <source>
        <dbReference type="EMBL" id="NKY18554.1"/>
    </source>
</evidence>
<accession>A0A846WZZ2</accession>
<keyword evidence="1" id="KW-0472">Membrane</keyword>
<dbReference type="AlphaFoldDB" id="A0A846WZZ2"/>
<proteinExistence type="predicted"/>